<proteinExistence type="predicted"/>
<gene>
    <name evidence="2" type="ORF">DY251_02450</name>
</gene>
<evidence type="ECO:0000313" key="2">
    <source>
        <dbReference type="EMBL" id="RFC69604.1"/>
    </source>
</evidence>
<reference evidence="3" key="1">
    <citation type="submission" date="2018-08" db="EMBL/GenBank/DDBJ databases">
        <authorList>
            <person name="Im W.T."/>
        </authorList>
    </citation>
    <scope>NUCLEOTIDE SEQUENCE [LARGE SCALE GENOMIC DNA]</scope>
    <source>
        <strain evidence="3">LA-28</strain>
    </source>
</reference>
<keyword evidence="1" id="KW-0812">Transmembrane</keyword>
<organism evidence="2 3">
    <name type="scientific">Mesorhizobium denitrificans</name>
    <dbReference type="NCBI Taxonomy" id="2294114"/>
    <lineage>
        <taxon>Bacteria</taxon>
        <taxon>Pseudomonadati</taxon>
        <taxon>Pseudomonadota</taxon>
        <taxon>Alphaproteobacteria</taxon>
        <taxon>Hyphomicrobiales</taxon>
        <taxon>Phyllobacteriaceae</taxon>
        <taxon>Mesorhizobium</taxon>
    </lineage>
</organism>
<dbReference type="AlphaFoldDB" id="A0A371XKM7"/>
<dbReference type="RefSeq" id="WP_116622226.1">
    <property type="nucleotide sequence ID" value="NZ_QURN01000001.1"/>
</dbReference>
<dbReference type="PANTHER" id="PTHR34980">
    <property type="entry name" value="INNER MEMBRANE PROTEIN-RELATED-RELATED"/>
    <property type="match status" value="1"/>
</dbReference>
<sequence length="130" mass="14452">MKTRIDYIWLFLKPAGRLSRLPYFLATMLISVLASLLVYRHVLAYMPADAVDPWQTPPGLEQLITVLFIATLWPMIALTSKRLQDIGKPPIMSVAIALPVISVVAYIVLSLYPGTGGPNKYGSVRDMPPR</sequence>
<dbReference type="GO" id="GO:0005886">
    <property type="term" value="C:plasma membrane"/>
    <property type="evidence" value="ECO:0007669"/>
    <property type="project" value="TreeGrafter"/>
</dbReference>
<keyword evidence="1" id="KW-0472">Membrane</keyword>
<evidence type="ECO:0000313" key="3">
    <source>
        <dbReference type="Proteomes" id="UP000262379"/>
    </source>
</evidence>
<protein>
    <submittedName>
        <fullName evidence="2">DUF805 domain-containing protein</fullName>
    </submittedName>
</protein>
<keyword evidence="1" id="KW-1133">Transmembrane helix</keyword>
<comment type="caution">
    <text evidence="2">The sequence shown here is derived from an EMBL/GenBank/DDBJ whole genome shotgun (WGS) entry which is preliminary data.</text>
</comment>
<accession>A0A371XKM7</accession>
<feature type="transmembrane region" description="Helical" evidence="1">
    <location>
        <begin position="21"/>
        <end position="42"/>
    </location>
</feature>
<dbReference type="Pfam" id="PF05656">
    <property type="entry name" value="DUF805"/>
    <property type="match status" value="1"/>
</dbReference>
<evidence type="ECO:0000256" key="1">
    <source>
        <dbReference type="SAM" id="Phobius"/>
    </source>
</evidence>
<feature type="transmembrane region" description="Helical" evidence="1">
    <location>
        <begin position="62"/>
        <end position="79"/>
    </location>
</feature>
<dbReference type="Proteomes" id="UP000262379">
    <property type="component" value="Unassembled WGS sequence"/>
</dbReference>
<feature type="transmembrane region" description="Helical" evidence="1">
    <location>
        <begin position="91"/>
        <end position="112"/>
    </location>
</feature>
<name>A0A371XKM7_9HYPH</name>
<dbReference type="EMBL" id="QURN01000001">
    <property type="protein sequence ID" value="RFC69604.1"/>
    <property type="molecule type" value="Genomic_DNA"/>
</dbReference>
<keyword evidence="3" id="KW-1185">Reference proteome</keyword>
<dbReference type="InterPro" id="IPR008523">
    <property type="entry name" value="DUF805"/>
</dbReference>